<keyword evidence="2" id="KW-0813">Transport</keyword>
<protein>
    <submittedName>
        <fullName evidence="9">MFS transporter</fullName>
    </submittedName>
</protein>
<dbReference type="PANTHER" id="PTHR23513:SF11">
    <property type="entry name" value="STAPHYLOFERRIN A TRANSPORTER"/>
    <property type="match status" value="1"/>
</dbReference>
<evidence type="ECO:0000313" key="9">
    <source>
        <dbReference type="EMBL" id="GAA3552330.1"/>
    </source>
</evidence>
<dbReference type="PROSITE" id="PS50850">
    <property type="entry name" value="MFS"/>
    <property type="match status" value="1"/>
</dbReference>
<keyword evidence="6 7" id="KW-0472">Membrane</keyword>
<evidence type="ECO:0000256" key="2">
    <source>
        <dbReference type="ARBA" id="ARBA00022448"/>
    </source>
</evidence>
<evidence type="ECO:0000256" key="7">
    <source>
        <dbReference type="SAM" id="Phobius"/>
    </source>
</evidence>
<comment type="caution">
    <text evidence="9">The sequence shown here is derived from an EMBL/GenBank/DDBJ whole genome shotgun (WGS) entry which is preliminary data.</text>
</comment>
<dbReference type="InterPro" id="IPR020846">
    <property type="entry name" value="MFS_dom"/>
</dbReference>
<evidence type="ECO:0000256" key="5">
    <source>
        <dbReference type="ARBA" id="ARBA00022989"/>
    </source>
</evidence>
<evidence type="ECO:0000256" key="4">
    <source>
        <dbReference type="ARBA" id="ARBA00022692"/>
    </source>
</evidence>
<reference evidence="10" key="1">
    <citation type="journal article" date="2019" name="Int. J. Syst. Evol. Microbiol.">
        <title>The Global Catalogue of Microorganisms (GCM) 10K type strain sequencing project: providing services to taxonomists for standard genome sequencing and annotation.</title>
        <authorList>
            <consortium name="The Broad Institute Genomics Platform"/>
            <consortium name="The Broad Institute Genome Sequencing Center for Infectious Disease"/>
            <person name="Wu L."/>
            <person name="Ma J."/>
        </authorList>
    </citation>
    <scope>NUCLEOTIDE SEQUENCE [LARGE SCALE GENOMIC DNA]</scope>
    <source>
        <strain evidence="10">JCM 16540</strain>
    </source>
</reference>
<dbReference type="Pfam" id="PF05977">
    <property type="entry name" value="MFS_3"/>
    <property type="match status" value="1"/>
</dbReference>
<feature type="transmembrane region" description="Helical" evidence="7">
    <location>
        <begin position="306"/>
        <end position="336"/>
    </location>
</feature>
<sequence>MPAPSRSTPLTATAPPRRFAALRDRYSRPYLFTAGLSMMGDNIEHVITYWVLWQTFHSPALVGFQVVSHWLPFLMLSVWFGGLAERYDCRRLIQIAQGLFMLVSVCWGLLFFTGTLDVWEACVLLVLHGCAGALWAPAEQLLLHDFAEPADLPGAVRLNATFRSLGILAGPVVGSALLLGLGAEWGIFANVLFYLPMTLLMLRTPYTGHTRSGYVHRVRLTLIDGFRVLRSVGDDRVLVSMIVLAGLVALCVGGSLQVSIPSFADSLGTGSDGLGYGLLLFANGAGGVLGGFLLEATGVIKPDVRAVVVATVLFGATTLAVAVTHSYVVAVIALLVGGVANMTSTSIGQAVVQLRAPVEQRGRVVGVYNMFGSGLRTGNGVTLALLGAALGVATAVAVGGIVLVAGTLVVALVIALRQRAAARAG</sequence>
<proteinExistence type="predicted"/>
<organism evidence="9 10">
    <name type="scientific">Microlunatus spumicola</name>
    <dbReference type="NCBI Taxonomy" id="81499"/>
    <lineage>
        <taxon>Bacteria</taxon>
        <taxon>Bacillati</taxon>
        <taxon>Actinomycetota</taxon>
        <taxon>Actinomycetes</taxon>
        <taxon>Propionibacteriales</taxon>
        <taxon>Propionibacteriaceae</taxon>
        <taxon>Microlunatus</taxon>
    </lineage>
</organism>
<dbReference type="CDD" id="cd06173">
    <property type="entry name" value="MFS_MefA_like"/>
    <property type="match status" value="1"/>
</dbReference>
<dbReference type="SUPFAM" id="SSF103473">
    <property type="entry name" value="MFS general substrate transporter"/>
    <property type="match status" value="1"/>
</dbReference>
<evidence type="ECO:0000256" key="1">
    <source>
        <dbReference type="ARBA" id="ARBA00004651"/>
    </source>
</evidence>
<feature type="transmembrane region" description="Helical" evidence="7">
    <location>
        <begin position="237"/>
        <end position="256"/>
    </location>
</feature>
<evidence type="ECO:0000313" key="10">
    <source>
        <dbReference type="Proteomes" id="UP001500767"/>
    </source>
</evidence>
<evidence type="ECO:0000256" key="3">
    <source>
        <dbReference type="ARBA" id="ARBA00022475"/>
    </source>
</evidence>
<evidence type="ECO:0000259" key="8">
    <source>
        <dbReference type="PROSITE" id="PS50850"/>
    </source>
</evidence>
<comment type="subcellular location">
    <subcellularLocation>
        <location evidence="1">Cell membrane</location>
        <topology evidence="1">Multi-pass membrane protein</topology>
    </subcellularLocation>
</comment>
<keyword evidence="3" id="KW-1003">Cell membrane</keyword>
<name>A0ABP6WIV8_9ACTN</name>
<keyword evidence="10" id="KW-1185">Reference proteome</keyword>
<dbReference type="Gene3D" id="1.20.1250.20">
    <property type="entry name" value="MFS general substrate transporter like domains"/>
    <property type="match status" value="1"/>
</dbReference>
<dbReference type="InterPro" id="IPR036259">
    <property type="entry name" value="MFS_trans_sf"/>
</dbReference>
<dbReference type="Proteomes" id="UP001500767">
    <property type="component" value="Unassembled WGS sequence"/>
</dbReference>
<dbReference type="PANTHER" id="PTHR23513">
    <property type="entry name" value="INTEGRAL MEMBRANE EFFLUX PROTEIN-RELATED"/>
    <property type="match status" value="1"/>
</dbReference>
<dbReference type="InterPro" id="IPR010290">
    <property type="entry name" value="TM_effector"/>
</dbReference>
<gene>
    <name evidence="9" type="ORF">GCM10022197_04160</name>
</gene>
<dbReference type="RefSeq" id="WP_344740875.1">
    <property type="nucleotide sequence ID" value="NZ_BAAAYR010000001.1"/>
</dbReference>
<feature type="domain" description="Major facilitator superfamily (MFS) profile" evidence="8">
    <location>
        <begin position="1"/>
        <end position="418"/>
    </location>
</feature>
<feature type="transmembrane region" description="Helical" evidence="7">
    <location>
        <begin position="92"/>
        <end position="112"/>
    </location>
</feature>
<evidence type="ECO:0000256" key="6">
    <source>
        <dbReference type="ARBA" id="ARBA00023136"/>
    </source>
</evidence>
<feature type="transmembrane region" description="Helical" evidence="7">
    <location>
        <begin position="60"/>
        <end position="80"/>
    </location>
</feature>
<accession>A0ABP6WIV8</accession>
<keyword evidence="5 7" id="KW-1133">Transmembrane helix</keyword>
<feature type="transmembrane region" description="Helical" evidence="7">
    <location>
        <begin position="383"/>
        <end position="416"/>
    </location>
</feature>
<feature type="transmembrane region" description="Helical" evidence="7">
    <location>
        <begin position="276"/>
        <end position="294"/>
    </location>
</feature>
<dbReference type="EMBL" id="BAAAYR010000001">
    <property type="protein sequence ID" value="GAA3552330.1"/>
    <property type="molecule type" value="Genomic_DNA"/>
</dbReference>
<keyword evidence="4 7" id="KW-0812">Transmembrane</keyword>